<dbReference type="AlphaFoldDB" id="A0A5M9HYV7"/>
<proteinExistence type="predicted"/>
<organism evidence="2 3">
    <name type="scientific">Mediterraneibacter catenae</name>
    <dbReference type="NCBI Taxonomy" id="2594882"/>
    <lineage>
        <taxon>Bacteria</taxon>
        <taxon>Bacillati</taxon>
        <taxon>Bacillota</taxon>
        <taxon>Clostridia</taxon>
        <taxon>Lachnospirales</taxon>
        <taxon>Lachnospiraceae</taxon>
        <taxon>Mediterraneibacter</taxon>
    </lineage>
</organism>
<dbReference type="OrthoDB" id="9782481at2"/>
<comment type="caution">
    <text evidence="2">The sequence shown here is derived from an EMBL/GenBank/DDBJ whole genome shotgun (WGS) entry which is preliminary data.</text>
</comment>
<name>A0A5M9HYV7_9FIRM</name>
<dbReference type="RefSeq" id="WP_150311443.1">
    <property type="nucleotide sequence ID" value="NZ_VMSO01000023.1"/>
</dbReference>
<feature type="transmembrane region" description="Helical" evidence="1">
    <location>
        <begin position="37"/>
        <end position="59"/>
    </location>
</feature>
<keyword evidence="3" id="KW-1185">Reference proteome</keyword>
<keyword evidence="1" id="KW-1133">Transmembrane helix</keyword>
<evidence type="ECO:0000313" key="2">
    <source>
        <dbReference type="EMBL" id="KAA8500521.1"/>
    </source>
</evidence>
<accession>A0A5M9HYV7</accession>
<keyword evidence="1" id="KW-0812">Transmembrane</keyword>
<keyword evidence="1" id="KW-0472">Membrane</keyword>
<feature type="transmembrane region" description="Helical" evidence="1">
    <location>
        <begin position="177"/>
        <end position="196"/>
    </location>
</feature>
<dbReference type="EMBL" id="VMSO01000023">
    <property type="protein sequence ID" value="KAA8500521.1"/>
    <property type="molecule type" value="Genomic_DNA"/>
</dbReference>
<sequence>MLNYLWAGMILAGIVFGAFNGRMQDITTAALDSSKEAVTLCITMIGVMAFWTGIMEIASRAGIIQMAARKLRPLLRFLFPNLPERHKAEEHISTNFIANFLGLGWAATPAGLRAMEELSKLEECRRNNKVLNLARHRGVASNEMCTFLIINISSLQLIPVNVIAYRSQYGSVNPAGIVGAGIVATAVSTGVAVIFCKIMDRREKV</sequence>
<gene>
    <name evidence="2" type="ORF">FNY66_13170</name>
</gene>
<feature type="transmembrane region" description="Helical" evidence="1">
    <location>
        <begin position="145"/>
        <end position="165"/>
    </location>
</feature>
<evidence type="ECO:0000313" key="3">
    <source>
        <dbReference type="Proteomes" id="UP000322025"/>
    </source>
</evidence>
<evidence type="ECO:0000256" key="1">
    <source>
        <dbReference type="SAM" id="Phobius"/>
    </source>
</evidence>
<dbReference type="Proteomes" id="UP000322025">
    <property type="component" value="Unassembled WGS sequence"/>
</dbReference>
<protein>
    <submittedName>
        <fullName evidence="2">Nucleoside recognition protein</fullName>
    </submittedName>
</protein>
<reference evidence="2" key="1">
    <citation type="submission" date="2019-07" db="EMBL/GenBank/DDBJ databases">
        <authorList>
            <person name="Wongkuna S."/>
            <person name="Scaria J."/>
        </authorList>
    </citation>
    <scope>NUCLEOTIDE SEQUENCE [LARGE SCALE GENOMIC DNA]</scope>
    <source>
        <strain evidence="2">SW178</strain>
    </source>
</reference>